<accession>A0A8J5UWM7</accession>
<feature type="compositionally biased region" description="Basic and acidic residues" evidence="10">
    <location>
        <begin position="781"/>
        <end position="800"/>
    </location>
</feature>
<name>A0A8J5UWM7_9ASCO</name>
<dbReference type="CDD" id="cd17932">
    <property type="entry name" value="DEXQc_UvrD"/>
    <property type="match status" value="1"/>
</dbReference>
<evidence type="ECO:0000256" key="3">
    <source>
        <dbReference type="ARBA" id="ARBA00022806"/>
    </source>
</evidence>
<evidence type="ECO:0000256" key="8">
    <source>
        <dbReference type="ARBA" id="ARBA00048988"/>
    </source>
</evidence>
<evidence type="ECO:0000313" key="13">
    <source>
        <dbReference type="EMBL" id="KAG7663080.1"/>
    </source>
</evidence>
<protein>
    <recommendedName>
        <fullName evidence="7">DNA 3'-5' helicase</fullName>
        <ecNumber evidence="7">5.6.2.4</ecNumber>
    </recommendedName>
</protein>
<dbReference type="InterPro" id="IPR000212">
    <property type="entry name" value="DNA_helicase_UvrD/REP"/>
</dbReference>
<comment type="caution">
    <text evidence="13">The sequence shown here is derived from an EMBL/GenBank/DDBJ whole genome shotgun (WGS) entry which is preliminary data.</text>
</comment>
<dbReference type="InterPro" id="IPR014016">
    <property type="entry name" value="UvrD-like_ATP-bd"/>
</dbReference>
<comment type="catalytic activity">
    <reaction evidence="8">
        <text>ATP + H2O = ADP + phosphate + H(+)</text>
        <dbReference type="Rhea" id="RHEA:13065"/>
        <dbReference type="ChEBI" id="CHEBI:15377"/>
        <dbReference type="ChEBI" id="CHEBI:15378"/>
        <dbReference type="ChEBI" id="CHEBI:30616"/>
        <dbReference type="ChEBI" id="CHEBI:43474"/>
        <dbReference type="ChEBI" id="CHEBI:456216"/>
        <dbReference type="EC" id="5.6.2.4"/>
    </reaction>
</comment>
<evidence type="ECO:0000256" key="6">
    <source>
        <dbReference type="ARBA" id="ARBA00034617"/>
    </source>
</evidence>
<keyword evidence="3 9" id="KW-0347">Helicase</keyword>
<dbReference type="PROSITE" id="PS51217">
    <property type="entry name" value="UVRD_HELICASE_CTER"/>
    <property type="match status" value="1"/>
</dbReference>
<dbReference type="AlphaFoldDB" id="A0A8J5UWM7"/>
<organism evidence="13 14">
    <name type="scientific">[Candida] subhashii</name>
    <dbReference type="NCBI Taxonomy" id="561895"/>
    <lineage>
        <taxon>Eukaryota</taxon>
        <taxon>Fungi</taxon>
        <taxon>Dikarya</taxon>
        <taxon>Ascomycota</taxon>
        <taxon>Saccharomycotina</taxon>
        <taxon>Pichiomycetes</taxon>
        <taxon>Debaryomycetaceae</taxon>
        <taxon>Spathaspora</taxon>
    </lineage>
</organism>
<evidence type="ECO:0000256" key="2">
    <source>
        <dbReference type="ARBA" id="ARBA00022801"/>
    </source>
</evidence>
<comment type="catalytic activity">
    <reaction evidence="6">
        <text>Couples ATP hydrolysis with the unwinding of duplex DNA by translocating in the 3'-5' direction.</text>
        <dbReference type="EC" id="5.6.2.4"/>
    </reaction>
</comment>
<keyword evidence="14" id="KW-1185">Reference proteome</keyword>
<dbReference type="RefSeq" id="XP_049263313.1">
    <property type="nucleotide sequence ID" value="XM_049407240.1"/>
</dbReference>
<dbReference type="PROSITE" id="PS51198">
    <property type="entry name" value="UVRD_HELICASE_ATP_BIND"/>
    <property type="match status" value="1"/>
</dbReference>
<dbReference type="GO" id="GO:0043138">
    <property type="term" value="F:3'-5' DNA helicase activity"/>
    <property type="evidence" value="ECO:0007669"/>
    <property type="project" value="UniProtKB-EC"/>
</dbReference>
<evidence type="ECO:0000313" key="14">
    <source>
        <dbReference type="Proteomes" id="UP000694255"/>
    </source>
</evidence>
<dbReference type="OrthoDB" id="1470711at2759"/>
<dbReference type="Pfam" id="PF00580">
    <property type="entry name" value="UvrD-helicase"/>
    <property type="match status" value="1"/>
</dbReference>
<feature type="domain" description="UvrD-like helicase C-terminal" evidence="12">
    <location>
        <begin position="330"/>
        <end position="647"/>
    </location>
</feature>
<evidence type="ECO:0000256" key="5">
    <source>
        <dbReference type="ARBA" id="ARBA00023235"/>
    </source>
</evidence>
<dbReference type="GO" id="GO:0005524">
    <property type="term" value="F:ATP binding"/>
    <property type="evidence" value="ECO:0007669"/>
    <property type="project" value="UniProtKB-UniRule"/>
</dbReference>
<evidence type="ECO:0000256" key="10">
    <source>
        <dbReference type="SAM" id="MobiDB-lite"/>
    </source>
</evidence>
<keyword evidence="5" id="KW-0413">Isomerase</keyword>
<dbReference type="CDD" id="cd18807">
    <property type="entry name" value="SF1_C_UvrD"/>
    <property type="match status" value="1"/>
</dbReference>
<dbReference type="Pfam" id="PF13361">
    <property type="entry name" value="UvrD_C"/>
    <property type="match status" value="1"/>
</dbReference>
<sequence length="891" mass="101524">MSPSANKVPTEVILRRFLSGLNENQLKAVTAPPHGRLQIIAGPGTGKTKVLTSRVAYLLIRENIPPEQIIVTTFTKKAANEMTERLEKMLVDTPINLNKLLIGTFHSICYRIIKRYGKKLGISSYRIADERDKDHFLKEVFKGLTDEELAHIRTFDKWMVEVLQTKKGGNKYNFFDSGTIGRQISKFKSSGILPNEVPKTPSRNDCLVYLYEKYQAKLAENRALDFDDCLLYCYKLISQYPVLNYIEHILVDEFQDTNPIQLQLMYYFAQGHPTIPETQNNVTIVGDPDQSIYGFREAQSINFKKMIEHYESRSQPCTIISLNENYRSTKDILDFSESVMRQQHDRTTKSLNSQLTNSFKPVYAELKGSDKEARWIVYQIKHLLELPNSPIEYKDISILVRAAWQTRVIEEEFVKARLPYHMIRGKAFWERQEVIGIMDYLRVIGDEYDRVSVLRTLNYPKRGLGPKAMAQIEGFLETYHGTTHDALRELAAGKGKDVKLGPKLKKSIGDYVELIQDAREICSTIDQLIESEKPEESLPIVRQLFDLVYENSTLKKHLETEDGKEGKHGNVLEVKRMFEEFIPIKEPLPAYIGSTESDLDTESRNYILQFIESVGLYDTSDNTTTDQEESSSSRGRIALSTIHGSKGLEWPVVFVPGLSEGILPSSFARGEEEPKNEERRCFYVATTRAKSLLYISSYFENSESDWRPSICCVSQFIETLIDGFAKHQEAFSKWDKFEALYKILGKEGLLPGNKDDFPLASFNRCYKSHEKRFIRGKDPVDFKEYLNPPEKKKQSKKNENADTDDEEVEIIAGFTSAAEIIQAGNGKKRKYNNAFGKAPLPSSATITGAAAIKTPTINKAPPYIPNGKISVNSKSIVHNGTKRAPIYIPDR</sequence>
<feature type="binding site" evidence="9">
    <location>
        <begin position="41"/>
        <end position="48"/>
    </location>
    <ligand>
        <name>ATP</name>
        <dbReference type="ChEBI" id="CHEBI:30616"/>
    </ligand>
</feature>
<evidence type="ECO:0000256" key="7">
    <source>
        <dbReference type="ARBA" id="ARBA00034808"/>
    </source>
</evidence>
<evidence type="ECO:0000259" key="11">
    <source>
        <dbReference type="PROSITE" id="PS51198"/>
    </source>
</evidence>
<gene>
    <name evidence="13" type="ORF">J8A68_003390</name>
</gene>
<dbReference type="GeneID" id="73470190"/>
<proteinExistence type="predicted"/>
<evidence type="ECO:0000256" key="4">
    <source>
        <dbReference type="ARBA" id="ARBA00022840"/>
    </source>
</evidence>
<feature type="region of interest" description="Disordered" evidence="10">
    <location>
        <begin position="781"/>
        <end position="804"/>
    </location>
</feature>
<evidence type="ECO:0000256" key="9">
    <source>
        <dbReference type="PROSITE-ProRule" id="PRU00560"/>
    </source>
</evidence>
<dbReference type="PANTHER" id="PTHR11070">
    <property type="entry name" value="UVRD / RECB / PCRA DNA HELICASE FAMILY MEMBER"/>
    <property type="match status" value="1"/>
</dbReference>
<evidence type="ECO:0000259" key="12">
    <source>
        <dbReference type="PROSITE" id="PS51217"/>
    </source>
</evidence>
<reference evidence="13 14" key="1">
    <citation type="journal article" date="2021" name="DNA Res.">
        <title>Genome analysis of Candida subhashii reveals its hybrid nature and dual mitochondrial genome conformations.</title>
        <authorList>
            <person name="Mixao V."/>
            <person name="Hegedusova E."/>
            <person name="Saus E."/>
            <person name="Pryszcz L.P."/>
            <person name="Cillingova A."/>
            <person name="Nosek J."/>
            <person name="Gabaldon T."/>
        </authorList>
    </citation>
    <scope>NUCLEOTIDE SEQUENCE [LARGE SCALE GENOMIC DNA]</scope>
    <source>
        <strain evidence="13 14">CBS 10753</strain>
    </source>
</reference>
<dbReference type="Proteomes" id="UP000694255">
    <property type="component" value="Unassembled WGS sequence"/>
</dbReference>
<dbReference type="PANTHER" id="PTHR11070:SF2">
    <property type="entry name" value="ATP-DEPENDENT DNA HELICASE SRS2"/>
    <property type="match status" value="1"/>
</dbReference>
<keyword evidence="1 9" id="KW-0547">Nucleotide-binding</keyword>
<dbReference type="GO" id="GO:0003677">
    <property type="term" value="F:DNA binding"/>
    <property type="evidence" value="ECO:0007669"/>
    <property type="project" value="InterPro"/>
</dbReference>
<dbReference type="InterPro" id="IPR014017">
    <property type="entry name" value="DNA_helicase_UvrD-like_C"/>
</dbReference>
<dbReference type="GO" id="GO:0000725">
    <property type="term" value="P:recombinational repair"/>
    <property type="evidence" value="ECO:0007669"/>
    <property type="project" value="TreeGrafter"/>
</dbReference>
<dbReference type="GO" id="GO:0005634">
    <property type="term" value="C:nucleus"/>
    <property type="evidence" value="ECO:0007669"/>
    <property type="project" value="TreeGrafter"/>
</dbReference>
<dbReference type="EC" id="5.6.2.4" evidence="7"/>
<evidence type="ECO:0000256" key="1">
    <source>
        <dbReference type="ARBA" id="ARBA00022741"/>
    </source>
</evidence>
<dbReference type="GO" id="GO:0016787">
    <property type="term" value="F:hydrolase activity"/>
    <property type="evidence" value="ECO:0007669"/>
    <property type="project" value="UniProtKB-UniRule"/>
</dbReference>
<dbReference type="EMBL" id="JAGSYN010000150">
    <property type="protein sequence ID" value="KAG7663080.1"/>
    <property type="molecule type" value="Genomic_DNA"/>
</dbReference>
<keyword evidence="4 9" id="KW-0067">ATP-binding</keyword>
<feature type="domain" description="UvrD-like helicase ATP-binding" evidence="11">
    <location>
        <begin position="20"/>
        <end position="329"/>
    </location>
</feature>
<keyword evidence="2 9" id="KW-0378">Hydrolase</keyword>